<dbReference type="AlphaFoldDB" id="S4N3N6"/>
<accession>S4N3N6</accession>
<dbReference type="EMBL" id="AOPY01001265">
    <property type="protein sequence ID" value="EPJ42342.1"/>
    <property type="molecule type" value="Genomic_DNA"/>
</dbReference>
<name>S4N3N6_9ACTN</name>
<dbReference type="Proteomes" id="UP000015001">
    <property type="component" value="Unassembled WGS sequence"/>
</dbReference>
<comment type="caution">
    <text evidence="1">The sequence shown here is derived from an EMBL/GenBank/DDBJ whole genome shotgun (WGS) entry which is preliminary data.</text>
</comment>
<keyword evidence="2" id="KW-1185">Reference proteome</keyword>
<evidence type="ECO:0000313" key="1">
    <source>
        <dbReference type="EMBL" id="EPJ42342.1"/>
    </source>
</evidence>
<dbReference type="HOGENOM" id="CLU_3296879_0_0_11"/>
<organism evidence="1 2">
    <name type="scientific">Streptomyces afghaniensis 772</name>
    <dbReference type="NCBI Taxonomy" id="1283301"/>
    <lineage>
        <taxon>Bacteria</taxon>
        <taxon>Bacillati</taxon>
        <taxon>Actinomycetota</taxon>
        <taxon>Actinomycetes</taxon>
        <taxon>Kitasatosporales</taxon>
        <taxon>Streptomycetaceae</taxon>
        <taxon>Streptomyces</taxon>
    </lineage>
</organism>
<gene>
    <name evidence="1" type="ORF">STAFG_0604</name>
</gene>
<reference evidence="1 2" key="1">
    <citation type="submission" date="2013-02" db="EMBL/GenBank/DDBJ databases">
        <title>Draft Genome Sequence of Streptomyces afghaniensis, Which Produces Compounds of the Julimycin B-Complex.</title>
        <authorList>
            <person name="Gruening B.A."/>
            <person name="Praeg A."/>
            <person name="Erxleben A."/>
            <person name="Guenther S."/>
            <person name="Fiedler H.-P."/>
            <person name="Goodfellow M."/>
            <person name="Mueller M."/>
        </authorList>
    </citation>
    <scope>NUCLEOTIDE SEQUENCE [LARGE SCALE GENOMIC DNA]</scope>
    <source>
        <strain evidence="1 2">772</strain>
    </source>
</reference>
<protein>
    <submittedName>
        <fullName evidence="1">Uncharacterized protein</fullName>
    </submittedName>
</protein>
<proteinExistence type="predicted"/>
<sequence>MPTASSSAPSRRWRRSAAGYVTSVEPSTLASRQPPAAIRT</sequence>
<evidence type="ECO:0000313" key="2">
    <source>
        <dbReference type="Proteomes" id="UP000015001"/>
    </source>
</evidence>